<reference evidence="2 3" key="1">
    <citation type="submission" date="2014-04" db="EMBL/GenBank/DDBJ databases">
        <authorList>
            <consortium name="DOE Joint Genome Institute"/>
            <person name="Kuo A."/>
            <person name="Zuccaro A."/>
            <person name="Kohler A."/>
            <person name="Nagy L.G."/>
            <person name="Floudas D."/>
            <person name="Copeland A."/>
            <person name="Barry K.W."/>
            <person name="Cichocki N."/>
            <person name="Veneault-Fourrey C."/>
            <person name="LaButti K."/>
            <person name="Lindquist E.A."/>
            <person name="Lipzen A."/>
            <person name="Lundell T."/>
            <person name="Morin E."/>
            <person name="Murat C."/>
            <person name="Sun H."/>
            <person name="Tunlid A."/>
            <person name="Henrissat B."/>
            <person name="Grigoriev I.V."/>
            <person name="Hibbett D.S."/>
            <person name="Martin F."/>
            <person name="Nordberg H.P."/>
            <person name="Cantor M.N."/>
            <person name="Hua S.X."/>
        </authorList>
    </citation>
    <scope>NUCLEOTIDE SEQUENCE [LARGE SCALE GENOMIC DNA]</scope>
    <source>
        <strain evidence="2 3">MAFF 305830</strain>
    </source>
</reference>
<dbReference type="SUPFAM" id="SSF51219">
    <property type="entry name" value="TRAP-like"/>
    <property type="match status" value="1"/>
</dbReference>
<accession>A0A0C2X3X6</accession>
<dbReference type="HOGENOM" id="CLU_040551_4_1_1"/>
<gene>
    <name evidence="2" type="ORF">M408DRAFT_188585</name>
</gene>
<sequence>MVCMDARVQVKGSMKLSFSKMISGGEMSESTFTGPGEVVLAPDVWGDIIPIHVQPGTVWSMGKDAYLATTPNVVRSTKSQGLMKGLMSGEGFFVAKVQGQGILWVQSLGAIIKRELNPGEEWIVDNGHLVAWSASYTMERIQAGGGMFGASHTGEGAVCRFRGPGTVYIQTRNPESLGGWIAAQVPARG</sequence>
<comment type="similarity">
    <text evidence="1">Belongs to the AIM24 family.</text>
</comment>
<dbReference type="Pfam" id="PF01987">
    <property type="entry name" value="AIM24"/>
    <property type="match status" value="1"/>
</dbReference>
<dbReference type="OrthoDB" id="1705416at2759"/>
<evidence type="ECO:0000256" key="1">
    <source>
        <dbReference type="RuleBase" id="RU363045"/>
    </source>
</evidence>
<evidence type="ECO:0000313" key="3">
    <source>
        <dbReference type="Proteomes" id="UP000054097"/>
    </source>
</evidence>
<dbReference type="InterPro" id="IPR016031">
    <property type="entry name" value="Trp_RNA-bd_attenuator-like_dom"/>
</dbReference>
<keyword evidence="3" id="KW-1185">Reference proteome</keyword>
<dbReference type="PANTHER" id="PTHR43657:SF1">
    <property type="entry name" value="ALTERED INHERITANCE OF MITOCHONDRIA PROTEIN 24, MITOCHONDRIAL"/>
    <property type="match status" value="1"/>
</dbReference>
<reference evidence="3" key="2">
    <citation type="submission" date="2015-01" db="EMBL/GenBank/DDBJ databases">
        <title>Evolutionary Origins and Diversification of the Mycorrhizal Mutualists.</title>
        <authorList>
            <consortium name="DOE Joint Genome Institute"/>
            <consortium name="Mycorrhizal Genomics Consortium"/>
            <person name="Kohler A."/>
            <person name="Kuo A."/>
            <person name="Nagy L.G."/>
            <person name="Floudas D."/>
            <person name="Copeland A."/>
            <person name="Barry K.W."/>
            <person name="Cichocki N."/>
            <person name="Veneault-Fourrey C."/>
            <person name="LaButti K."/>
            <person name="Lindquist E.A."/>
            <person name="Lipzen A."/>
            <person name="Lundell T."/>
            <person name="Morin E."/>
            <person name="Murat C."/>
            <person name="Riley R."/>
            <person name="Ohm R."/>
            <person name="Sun H."/>
            <person name="Tunlid A."/>
            <person name="Henrissat B."/>
            <person name="Grigoriev I.V."/>
            <person name="Hibbett D.S."/>
            <person name="Martin F."/>
        </authorList>
    </citation>
    <scope>NUCLEOTIDE SEQUENCE [LARGE SCALE GENOMIC DNA]</scope>
    <source>
        <strain evidence="3">MAFF 305830</strain>
    </source>
</reference>
<dbReference type="InterPro" id="IPR036983">
    <property type="entry name" value="AIM24_sf"/>
</dbReference>
<organism evidence="2 3">
    <name type="scientific">Serendipita vermifera MAFF 305830</name>
    <dbReference type="NCBI Taxonomy" id="933852"/>
    <lineage>
        <taxon>Eukaryota</taxon>
        <taxon>Fungi</taxon>
        <taxon>Dikarya</taxon>
        <taxon>Basidiomycota</taxon>
        <taxon>Agaricomycotina</taxon>
        <taxon>Agaricomycetes</taxon>
        <taxon>Sebacinales</taxon>
        <taxon>Serendipitaceae</taxon>
        <taxon>Serendipita</taxon>
    </lineage>
</organism>
<dbReference type="PANTHER" id="PTHR43657">
    <property type="entry name" value="TRYPTOPHAN RNA-BINDING ATTENUATOR PROTEIN-LIKE PROTEIN"/>
    <property type="match status" value="1"/>
</dbReference>
<evidence type="ECO:0000313" key="2">
    <source>
        <dbReference type="EMBL" id="KIM32898.1"/>
    </source>
</evidence>
<dbReference type="Gene3D" id="3.60.160.10">
    <property type="entry name" value="Mitochondrial biogenesis AIM24"/>
    <property type="match status" value="1"/>
</dbReference>
<name>A0A0C2X3X6_SERVB</name>
<proteinExistence type="inferred from homology"/>
<protein>
    <recommendedName>
        <fullName evidence="1">Altered inheritance of mitochondria protein 24, mitochondrial</fullName>
    </recommendedName>
</protein>
<dbReference type="STRING" id="933852.A0A0C2X3X6"/>
<dbReference type="GO" id="GO:0005739">
    <property type="term" value="C:mitochondrion"/>
    <property type="evidence" value="ECO:0007669"/>
    <property type="project" value="UniProtKB-SubCell"/>
</dbReference>
<keyword evidence="1" id="KW-0496">Mitochondrion</keyword>
<dbReference type="InterPro" id="IPR002838">
    <property type="entry name" value="AIM24"/>
</dbReference>
<comment type="subcellular location">
    <subcellularLocation>
        <location evidence="1">Mitochondrion</location>
    </subcellularLocation>
</comment>
<dbReference type="EMBL" id="KN824279">
    <property type="protein sequence ID" value="KIM32898.1"/>
    <property type="molecule type" value="Genomic_DNA"/>
</dbReference>
<dbReference type="AlphaFoldDB" id="A0A0C2X3X6"/>
<dbReference type="Proteomes" id="UP000054097">
    <property type="component" value="Unassembled WGS sequence"/>
</dbReference>